<dbReference type="InterPro" id="IPR011990">
    <property type="entry name" value="TPR-like_helical_dom_sf"/>
</dbReference>
<dbReference type="Gene3D" id="1.20.58.320">
    <property type="entry name" value="TPR-like"/>
    <property type="match status" value="1"/>
</dbReference>
<accession>A0A1S1V6H2</accession>
<dbReference type="Pfam" id="PF06041">
    <property type="entry name" value="DUF924"/>
    <property type="match status" value="1"/>
</dbReference>
<dbReference type="Proteomes" id="UP000180254">
    <property type="component" value="Unassembled WGS sequence"/>
</dbReference>
<organism evidence="1 2">
    <name type="scientific">Andreesenia angusta</name>
    <dbReference type="NCBI Taxonomy" id="39480"/>
    <lineage>
        <taxon>Bacteria</taxon>
        <taxon>Bacillati</taxon>
        <taxon>Bacillota</taxon>
        <taxon>Tissierellia</taxon>
        <taxon>Tissierellales</taxon>
        <taxon>Gottschalkiaceae</taxon>
        <taxon>Andreesenia</taxon>
    </lineage>
</organism>
<dbReference type="EMBL" id="MKIE01000005">
    <property type="protein sequence ID" value="OHW62035.1"/>
    <property type="molecule type" value="Genomic_DNA"/>
</dbReference>
<dbReference type="OrthoDB" id="7593450at2"/>
<dbReference type="SUPFAM" id="SSF48452">
    <property type="entry name" value="TPR-like"/>
    <property type="match status" value="1"/>
</dbReference>
<sequence>MSRLKNEEWKMVLDFWFDPDNRPYWFKKSEDFDRQIYDNFYEIWKRGCQGLLSSWRESLEGRLAEIIVLDQFSRNLCRGKAGAFTQDTMALVLSQEAIVHPGFPELSEESRKFILMPFMHSESSKIHEQAVTLFEKYADRETLDYEYRHKEILDRFGRYPHRNEALNRKSTEEELKFLELPGSGF</sequence>
<gene>
    <name evidence="1" type="ORF">EUAN_14830</name>
</gene>
<dbReference type="InterPro" id="IPR010323">
    <property type="entry name" value="DUF924"/>
</dbReference>
<evidence type="ECO:0000313" key="2">
    <source>
        <dbReference type="Proteomes" id="UP000180254"/>
    </source>
</evidence>
<evidence type="ECO:0008006" key="3">
    <source>
        <dbReference type="Google" id="ProtNLM"/>
    </source>
</evidence>
<evidence type="ECO:0000313" key="1">
    <source>
        <dbReference type="EMBL" id="OHW62035.1"/>
    </source>
</evidence>
<proteinExistence type="predicted"/>
<protein>
    <recommendedName>
        <fullName evidence="3">DUF924 domain-containing protein</fullName>
    </recommendedName>
</protein>
<comment type="caution">
    <text evidence="1">The sequence shown here is derived from an EMBL/GenBank/DDBJ whole genome shotgun (WGS) entry which is preliminary data.</text>
</comment>
<dbReference type="Gene3D" id="1.25.40.10">
    <property type="entry name" value="Tetratricopeptide repeat domain"/>
    <property type="match status" value="1"/>
</dbReference>
<name>A0A1S1V6H2_9FIRM</name>
<dbReference type="STRING" id="39480.EUAN_14830"/>
<keyword evidence="2" id="KW-1185">Reference proteome</keyword>
<dbReference type="AlphaFoldDB" id="A0A1S1V6H2"/>
<reference evidence="1 2" key="1">
    <citation type="submission" date="2016-09" db="EMBL/GenBank/DDBJ databases">
        <title>Genome sequence of Eubacterium angustum.</title>
        <authorList>
            <person name="Poehlein A."/>
            <person name="Daniel R."/>
        </authorList>
    </citation>
    <scope>NUCLEOTIDE SEQUENCE [LARGE SCALE GENOMIC DNA]</scope>
    <source>
        <strain evidence="1 2">DSM 1989</strain>
    </source>
</reference>
<dbReference type="RefSeq" id="WP_071063227.1">
    <property type="nucleotide sequence ID" value="NZ_MKIE01000005.1"/>
</dbReference>